<gene>
    <name evidence="2" type="ORF">PTTG_27063</name>
</gene>
<dbReference type="Proteomes" id="UP000005240">
    <property type="component" value="Unassembled WGS sequence"/>
</dbReference>
<dbReference type="EnsemblFungi" id="PTTG_27063-t43_1">
    <property type="protein sequence ID" value="PTTG_27063-t43_1-p1"/>
    <property type="gene ID" value="PTTG_27063"/>
</dbReference>
<sequence length="265" mass="30461">MRPINLFPAVTKDFRQRFAEYKLLMEEYKADPENNQKPPQVFARNPTKEENKSALEIVEKTFYTIDLNYNKIYNEGDNQMCKEFISPVASKSRKCKGIMWALGWRKGYDGLEILGIYRHQAAINKNPDGFRNLMEGSARAGQILWKTFHSFGDVAVEKNQAYMNCFNIPSIADNNFPENPEDKSPFGFALNLAFSLHGFYNHHHTDDGDLLDLPLPFALIIPTSRITGRIATAAQGYDVENGQFIFRDIQLALKFKPNYICRLIF</sequence>
<protein>
    <recommendedName>
        <fullName evidence="1">Tet-like 2OG-Fe(II) oxygenase domain-containing protein</fullName>
    </recommendedName>
</protein>
<dbReference type="AlphaFoldDB" id="A0A180GNQ9"/>
<evidence type="ECO:0000313" key="4">
    <source>
        <dbReference type="Proteomes" id="UP000005240"/>
    </source>
</evidence>
<proteinExistence type="predicted"/>
<keyword evidence="4" id="KW-1185">Reference proteome</keyword>
<reference evidence="2" key="1">
    <citation type="submission" date="2009-11" db="EMBL/GenBank/DDBJ databases">
        <authorList>
            <consortium name="The Broad Institute Genome Sequencing Platform"/>
            <person name="Ward D."/>
            <person name="Feldgarden M."/>
            <person name="Earl A."/>
            <person name="Young S.K."/>
            <person name="Zeng Q."/>
            <person name="Koehrsen M."/>
            <person name="Alvarado L."/>
            <person name="Berlin A."/>
            <person name="Bochicchio J."/>
            <person name="Borenstein D."/>
            <person name="Chapman S.B."/>
            <person name="Chen Z."/>
            <person name="Engels R."/>
            <person name="Freedman E."/>
            <person name="Gellesch M."/>
            <person name="Goldberg J."/>
            <person name="Griggs A."/>
            <person name="Gujja S."/>
            <person name="Heilman E."/>
            <person name="Heiman D."/>
            <person name="Hepburn T."/>
            <person name="Howarth C."/>
            <person name="Jen D."/>
            <person name="Larson L."/>
            <person name="Lewis B."/>
            <person name="Mehta T."/>
            <person name="Park D."/>
            <person name="Pearson M."/>
            <person name="Roberts A."/>
            <person name="Saif S."/>
            <person name="Shea T."/>
            <person name="Shenoy N."/>
            <person name="Sisk P."/>
            <person name="Stolte C."/>
            <person name="Sykes S."/>
            <person name="Thomson T."/>
            <person name="Walk T."/>
            <person name="White J."/>
            <person name="Yandava C."/>
            <person name="Izard J."/>
            <person name="Baranova O.V."/>
            <person name="Blanton J.M."/>
            <person name="Tanner A.C."/>
            <person name="Dewhirst F.E."/>
            <person name="Haas B."/>
            <person name="Nusbaum C."/>
            <person name="Birren B."/>
        </authorList>
    </citation>
    <scope>NUCLEOTIDE SEQUENCE [LARGE SCALE GENOMIC DNA]</scope>
    <source>
        <strain evidence="2">1-1 BBBD Race 1</strain>
    </source>
</reference>
<evidence type="ECO:0000313" key="2">
    <source>
        <dbReference type="EMBL" id="OAV94201.1"/>
    </source>
</evidence>
<dbReference type="VEuPathDB" id="FungiDB:PTTG_27063"/>
<dbReference type="EMBL" id="ADAS02000042">
    <property type="protein sequence ID" value="OAV94201.1"/>
    <property type="molecule type" value="Genomic_DNA"/>
</dbReference>
<dbReference type="OrthoDB" id="2505311at2759"/>
<reference evidence="3 4" key="3">
    <citation type="journal article" date="2017" name="G3 (Bethesda)">
        <title>Comparative analysis highlights variable genome content of wheat rusts and divergence of the mating loci.</title>
        <authorList>
            <person name="Cuomo C.A."/>
            <person name="Bakkeren G."/>
            <person name="Khalil H.B."/>
            <person name="Panwar V."/>
            <person name="Joly D."/>
            <person name="Linning R."/>
            <person name="Sakthikumar S."/>
            <person name="Song X."/>
            <person name="Adiconis X."/>
            <person name="Fan L."/>
            <person name="Goldberg J.M."/>
            <person name="Levin J.Z."/>
            <person name="Young S."/>
            <person name="Zeng Q."/>
            <person name="Anikster Y."/>
            <person name="Bruce M."/>
            <person name="Wang M."/>
            <person name="Yin C."/>
            <person name="McCallum B."/>
            <person name="Szabo L.J."/>
            <person name="Hulbert S."/>
            <person name="Chen X."/>
            <person name="Fellers J.P."/>
        </authorList>
    </citation>
    <scope>NUCLEOTIDE SEQUENCE</scope>
    <source>
        <strain evidence="3">isolate 1-1 / race 1 (BBBD)</strain>
        <strain evidence="4">Isolate 1-1 / race 1 (BBBD)</strain>
    </source>
</reference>
<accession>A0A180GNQ9</accession>
<reference evidence="2" key="2">
    <citation type="submission" date="2016-05" db="EMBL/GenBank/DDBJ databases">
        <title>Comparative analysis highlights variable genome content of wheat rusts and divergence of the mating loci.</title>
        <authorList>
            <person name="Cuomo C.A."/>
            <person name="Bakkeren G."/>
            <person name="Szabo L."/>
            <person name="Khalil H."/>
            <person name="Joly D."/>
            <person name="Goldberg J."/>
            <person name="Young S."/>
            <person name="Zeng Q."/>
            <person name="Fellers J."/>
        </authorList>
    </citation>
    <scope>NUCLEOTIDE SEQUENCE [LARGE SCALE GENOMIC DNA]</scope>
    <source>
        <strain evidence="2">1-1 BBBD Race 1</strain>
    </source>
</reference>
<feature type="domain" description="Tet-like 2OG-Fe(II) oxygenase" evidence="1">
    <location>
        <begin position="80"/>
        <end position="265"/>
    </location>
</feature>
<dbReference type="InterPro" id="IPR046798">
    <property type="entry name" value="2OG-FeII_Oxy_6"/>
</dbReference>
<dbReference type="Pfam" id="PF20515">
    <property type="entry name" value="2OG-FeII_Oxy_6"/>
    <property type="match status" value="1"/>
</dbReference>
<evidence type="ECO:0000259" key="1">
    <source>
        <dbReference type="Pfam" id="PF20515"/>
    </source>
</evidence>
<organism evidence="2">
    <name type="scientific">Puccinia triticina (isolate 1-1 / race 1 (BBBD))</name>
    <name type="common">Brown leaf rust fungus</name>
    <dbReference type="NCBI Taxonomy" id="630390"/>
    <lineage>
        <taxon>Eukaryota</taxon>
        <taxon>Fungi</taxon>
        <taxon>Dikarya</taxon>
        <taxon>Basidiomycota</taxon>
        <taxon>Pucciniomycotina</taxon>
        <taxon>Pucciniomycetes</taxon>
        <taxon>Pucciniales</taxon>
        <taxon>Pucciniaceae</taxon>
        <taxon>Puccinia</taxon>
    </lineage>
</organism>
<evidence type="ECO:0000313" key="3">
    <source>
        <dbReference type="EnsemblFungi" id="PTTG_27063-t43_1-p1"/>
    </source>
</evidence>
<reference evidence="3" key="4">
    <citation type="submission" date="2025-05" db="UniProtKB">
        <authorList>
            <consortium name="EnsemblFungi"/>
        </authorList>
    </citation>
    <scope>IDENTIFICATION</scope>
    <source>
        <strain evidence="3">isolate 1-1 / race 1 (BBBD)</strain>
    </source>
</reference>
<name>A0A180GNQ9_PUCT1</name>